<reference evidence="7 8" key="1">
    <citation type="submission" date="2019-06" db="EMBL/GenBank/DDBJ databases">
        <title>Sequencing the genomes of 1000 actinobacteria strains.</title>
        <authorList>
            <person name="Klenk H.-P."/>
        </authorList>
    </citation>
    <scope>NUCLEOTIDE SEQUENCE [LARGE SCALE GENOMIC DNA]</scope>
    <source>
        <strain evidence="7 8">DSM 103495</strain>
    </source>
</reference>
<dbReference type="InterPro" id="IPR004111">
    <property type="entry name" value="Repressor_TetR_C"/>
</dbReference>
<dbReference type="InterPro" id="IPR001647">
    <property type="entry name" value="HTH_TetR"/>
</dbReference>
<dbReference type="PANTHER" id="PTHR30055">
    <property type="entry name" value="HTH-TYPE TRANSCRIPTIONAL REGULATOR RUTR"/>
    <property type="match status" value="1"/>
</dbReference>
<name>A0A543FIV9_9NOCA</name>
<dbReference type="Gene3D" id="1.10.357.10">
    <property type="entry name" value="Tetracycline Repressor, domain 2"/>
    <property type="match status" value="1"/>
</dbReference>
<keyword evidence="1" id="KW-0805">Transcription regulation</keyword>
<dbReference type="PANTHER" id="PTHR30055:SF151">
    <property type="entry name" value="TRANSCRIPTIONAL REGULATORY PROTEIN"/>
    <property type="match status" value="1"/>
</dbReference>
<dbReference type="GO" id="GO:0000976">
    <property type="term" value="F:transcription cis-regulatory region binding"/>
    <property type="evidence" value="ECO:0007669"/>
    <property type="project" value="TreeGrafter"/>
</dbReference>
<dbReference type="SUPFAM" id="SSF48498">
    <property type="entry name" value="Tetracyclin repressor-like, C-terminal domain"/>
    <property type="match status" value="1"/>
</dbReference>
<evidence type="ECO:0000313" key="8">
    <source>
        <dbReference type="Proteomes" id="UP000316331"/>
    </source>
</evidence>
<keyword evidence="8" id="KW-1185">Reference proteome</keyword>
<feature type="domain" description="HTH tetR-type" evidence="6">
    <location>
        <begin position="64"/>
        <end position="124"/>
    </location>
</feature>
<evidence type="ECO:0000259" key="6">
    <source>
        <dbReference type="PROSITE" id="PS50977"/>
    </source>
</evidence>
<dbReference type="SUPFAM" id="SSF46689">
    <property type="entry name" value="Homeodomain-like"/>
    <property type="match status" value="1"/>
</dbReference>
<feature type="DNA-binding region" description="H-T-H motif" evidence="4">
    <location>
        <begin position="87"/>
        <end position="106"/>
    </location>
</feature>
<dbReference type="GO" id="GO:0045892">
    <property type="term" value="P:negative regulation of DNA-templated transcription"/>
    <property type="evidence" value="ECO:0007669"/>
    <property type="project" value="InterPro"/>
</dbReference>
<evidence type="ECO:0000256" key="5">
    <source>
        <dbReference type="SAM" id="MobiDB-lite"/>
    </source>
</evidence>
<dbReference type="AlphaFoldDB" id="A0A543FIV9"/>
<evidence type="ECO:0000256" key="3">
    <source>
        <dbReference type="ARBA" id="ARBA00023163"/>
    </source>
</evidence>
<keyword evidence="2 4" id="KW-0238">DNA-binding</keyword>
<dbReference type="Gene3D" id="1.10.10.60">
    <property type="entry name" value="Homeodomain-like"/>
    <property type="match status" value="1"/>
</dbReference>
<dbReference type="Pfam" id="PF02909">
    <property type="entry name" value="TetR_C_1"/>
    <property type="match status" value="1"/>
</dbReference>
<protein>
    <submittedName>
        <fullName evidence="7">TetR family transcriptional regulator</fullName>
    </submittedName>
</protein>
<sequence length="282" mass="30472">MRSFPHPKDQHVTVPAGAEPPTRTVRAKSLLPGRAFSVTIDVINDDNSGDESRAMPDNSARPTRLTRDRIVAAAVRIAARGRPDGLTGRALGEELGVDRSAVWRHFADKDALLRAVGDRLLTLAHEQVPAGLDPKARLEALARAVVRVFVGHPYVGSAIASRTTRGPGEFAVVDMMLTALAELGLSPDDVVRYQRMLAVSVLSYAGVSAGYAVLPQKVRDADERAWTREYFAADAEEYPGIAEYSGRLAAVGPDAVLDTMIEAFWTAVDARTLSNTNERNDS</sequence>
<dbReference type="InterPro" id="IPR009057">
    <property type="entry name" value="Homeodomain-like_sf"/>
</dbReference>
<dbReference type="GO" id="GO:0003700">
    <property type="term" value="F:DNA-binding transcription factor activity"/>
    <property type="evidence" value="ECO:0007669"/>
    <property type="project" value="TreeGrafter"/>
</dbReference>
<feature type="compositionally biased region" description="Basic and acidic residues" evidence="5">
    <location>
        <begin position="1"/>
        <end position="11"/>
    </location>
</feature>
<dbReference type="EMBL" id="VFPG01000001">
    <property type="protein sequence ID" value="TQM33702.1"/>
    <property type="molecule type" value="Genomic_DNA"/>
</dbReference>
<gene>
    <name evidence="7" type="ORF">FB390_5439</name>
</gene>
<accession>A0A543FIV9</accession>
<evidence type="ECO:0000256" key="4">
    <source>
        <dbReference type="PROSITE-ProRule" id="PRU00335"/>
    </source>
</evidence>
<evidence type="ECO:0000256" key="1">
    <source>
        <dbReference type="ARBA" id="ARBA00023015"/>
    </source>
</evidence>
<dbReference type="InterPro" id="IPR036271">
    <property type="entry name" value="Tet_transcr_reg_TetR-rel_C_sf"/>
</dbReference>
<dbReference type="Proteomes" id="UP000316331">
    <property type="component" value="Unassembled WGS sequence"/>
</dbReference>
<proteinExistence type="predicted"/>
<dbReference type="InterPro" id="IPR050109">
    <property type="entry name" value="HTH-type_TetR-like_transc_reg"/>
</dbReference>
<evidence type="ECO:0000256" key="2">
    <source>
        <dbReference type="ARBA" id="ARBA00023125"/>
    </source>
</evidence>
<feature type="region of interest" description="Disordered" evidence="5">
    <location>
        <begin position="1"/>
        <end position="21"/>
    </location>
</feature>
<dbReference type="PROSITE" id="PS50977">
    <property type="entry name" value="HTH_TETR_2"/>
    <property type="match status" value="1"/>
</dbReference>
<organism evidence="7 8">
    <name type="scientific">Nocardia bhagyanarayanae</name>
    <dbReference type="NCBI Taxonomy" id="1215925"/>
    <lineage>
        <taxon>Bacteria</taxon>
        <taxon>Bacillati</taxon>
        <taxon>Actinomycetota</taxon>
        <taxon>Actinomycetes</taxon>
        <taxon>Mycobacteriales</taxon>
        <taxon>Nocardiaceae</taxon>
        <taxon>Nocardia</taxon>
    </lineage>
</organism>
<comment type="caution">
    <text evidence="7">The sequence shown here is derived from an EMBL/GenBank/DDBJ whole genome shotgun (WGS) entry which is preliminary data.</text>
</comment>
<dbReference type="Pfam" id="PF00440">
    <property type="entry name" value="TetR_N"/>
    <property type="match status" value="1"/>
</dbReference>
<keyword evidence="3" id="KW-0804">Transcription</keyword>
<evidence type="ECO:0000313" key="7">
    <source>
        <dbReference type="EMBL" id="TQM33702.1"/>
    </source>
</evidence>